<proteinExistence type="predicted"/>
<feature type="domain" description="HTH araC/xylS-type" evidence="4">
    <location>
        <begin position="154"/>
        <end position="253"/>
    </location>
</feature>
<dbReference type="RefSeq" id="WP_323246303.1">
    <property type="nucleotide sequence ID" value="NZ_JAYFUL010000001.1"/>
</dbReference>
<evidence type="ECO:0000256" key="3">
    <source>
        <dbReference type="ARBA" id="ARBA00023163"/>
    </source>
</evidence>
<dbReference type="PANTHER" id="PTHR43280">
    <property type="entry name" value="ARAC-FAMILY TRANSCRIPTIONAL REGULATOR"/>
    <property type="match status" value="1"/>
</dbReference>
<dbReference type="Proteomes" id="UP001304671">
    <property type="component" value="Unassembled WGS sequence"/>
</dbReference>
<gene>
    <name evidence="5" type="ORF">VB264_01965</name>
</gene>
<evidence type="ECO:0000256" key="1">
    <source>
        <dbReference type="ARBA" id="ARBA00023015"/>
    </source>
</evidence>
<dbReference type="Pfam" id="PF20240">
    <property type="entry name" value="DUF6597"/>
    <property type="match status" value="1"/>
</dbReference>
<name>A0ABU5QI59_9BACT</name>
<comment type="caution">
    <text evidence="5">The sequence shown here is derived from an EMBL/GenBank/DDBJ whole genome shotgun (WGS) entry which is preliminary data.</text>
</comment>
<keyword evidence="6" id="KW-1185">Reference proteome</keyword>
<dbReference type="Pfam" id="PF12833">
    <property type="entry name" value="HTH_18"/>
    <property type="match status" value="1"/>
</dbReference>
<reference evidence="5 6" key="1">
    <citation type="submission" date="2023-12" db="EMBL/GenBank/DDBJ databases">
        <title>Novel species of the genus Arcicella isolated from rivers.</title>
        <authorList>
            <person name="Lu H."/>
        </authorList>
    </citation>
    <scope>NUCLEOTIDE SEQUENCE [LARGE SCALE GENOMIC DNA]</scope>
    <source>
        <strain evidence="5 6">LMG 21963</strain>
    </source>
</reference>
<evidence type="ECO:0000313" key="5">
    <source>
        <dbReference type="EMBL" id="MEA5256529.1"/>
    </source>
</evidence>
<sequence length="256" mass="29596">MKFEKVFPSPLLKPYIKHLVISEASEEQTYKVFPSTGLVMGFQYRGRLAYITKDGENPLSNTGITGLQDGFRVFKSNPNIGSVLVFFNEIGASYFLKTPINELYAESVSLEHFINRYDLEKVEEALSTAETDEYRIYIIEQFLLARIIEKKDDKLVIKAIQYIYHSKGKIKIKALAEILCISQSPFEKRFRQLVGTSPKKFASIVRFHAVLDSLNQVKSMTEICFENNYFDQAHFIKDFKHFTGETPEKFIKKNDK</sequence>
<dbReference type="InterPro" id="IPR046532">
    <property type="entry name" value="DUF6597"/>
</dbReference>
<dbReference type="InterPro" id="IPR009057">
    <property type="entry name" value="Homeodomain-like_sf"/>
</dbReference>
<evidence type="ECO:0000259" key="4">
    <source>
        <dbReference type="PROSITE" id="PS01124"/>
    </source>
</evidence>
<keyword evidence="2" id="KW-0238">DNA-binding</keyword>
<dbReference type="SUPFAM" id="SSF46689">
    <property type="entry name" value="Homeodomain-like"/>
    <property type="match status" value="1"/>
</dbReference>
<dbReference type="PROSITE" id="PS01124">
    <property type="entry name" value="HTH_ARAC_FAMILY_2"/>
    <property type="match status" value="1"/>
</dbReference>
<dbReference type="PANTHER" id="PTHR43280:SF2">
    <property type="entry name" value="HTH-TYPE TRANSCRIPTIONAL REGULATOR EXSA"/>
    <property type="match status" value="1"/>
</dbReference>
<dbReference type="Gene3D" id="1.10.10.60">
    <property type="entry name" value="Homeodomain-like"/>
    <property type="match status" value="1"/>
</dbReference>
<organism evidence="5 6">
    <name type="scientific">Arcicella aquatica</name>
    <dbReference type="NCBI Taxonomy" id="217141"/>
    <lineage>
        <taxon>Bacteria</taxon>
        <taxon>Pseudomonadati</taxon>
        <taxon>Bacteroidota</taxon>
        <taxon>Cytophagia</taxon>
        <taxon>Cytophagales</taxon>
        <taxon>Flectobacillaceae</taxon>
        <taxon>Arcicella</taxon>
    </lineage>
</organism>
<dbReference type="EMBL" id="JAYFUL010000001">
    <property type="protein sequence ID" value="MEA5256529.1"/>
    <property type="molecule type" value="Genomic_DNA"/>
</dbReference>
<keyword evidence="1" id="KW-0805">Transcription regulation</keyword>
<evidence type="ECO:0000256" key="2">
    <source>
        <dbReference type="ARBA" id="ARBA00023125"/>
    </source>
</evidence>
<dbReference type="SMART" id="SM00342">
    <property type="entry name" value="HTH_ARAC"/>
    <property type="match status" value="1"/>
</dbReference>
<protein>
    <submittedName>
        <fullName evidence="5">Helix-turn-helix domain-containing protein</fullName>
    </submittedName>
</protein>
<evidence type="ECO:0000313" key="6">
    <source>
        <dbReference type="Proteomes" id="UP001304671"/>
    </source>
</evidence>
<dbReference type="InterPro" id="IPR018060">
    <property type="entry name" value="HTH_AraC"/>
</dbReference>
<accession>A0ABU5QI59</accession>
<keyword evidence="3" id="KW-0804">Transcription</keyword>